<evidence type="ECO:0000313" key="3">
    <source>
        <dbReference type="Proteomes" id="UP000000383"/>
    </source>
</evidence>
<protein>
    <submittedName>
        <fullName evidence="2">Anti-ECFsigma factor, ChrR</fullName>
    </submittedName>
</protein>
<gene>
    <name evidence="2" type="ordered locus">M301_1467</name>
</gene>
<dbReference type="OrthoDB" id="345639at2"/>
<dbReference type="HOGENOM" id="CLU_1747524_0_0_4"/>
<keyword evidence="3" id="KW-1185">Reference proteome</keyword>
<dbReference type="Pfam" id="PF12973">
    <property type="entry name" value="Cupin_7"/>
    <property type="match status" value="1"/>
</dbReference>
<name>D7DIG4_METV0</name>
<evidence type="ECO:0000313" key="2">
    <source>
        <dbReference type="EMBL" id="ADI29849.1"/>
    </source>
</evidence>
<dbReference type="InterPro" id="IPR025979">
    <property type="entry name" value="ChrR-like_cupin_dom"/>
</dbReference>
<sequence length="149" mass="16388">MAKDKDLNVLEALDITVAGAVASSLLPTIPAPEVASRMKATLLNRIKTSESSHRFMFADQGDWRTIAEGVQVKVLRQESDSRSVLVKMAANSFLPAHEHDVDEEAIVLEGEVWLEDILCGIGDYHLAHAGSSHREIRTDHGCLLFIRNA</sequence>
<dbReference type="SUPFAM" id="SSF51182">
    <property type="entry name" value="RmlC-like cupins"/>
    <property type="match status" value="1"/>
</dbReference>
<dbReference type="InterPro" id="IPR011051">
    <property type="entry name" value="RmlC_Cupin_sf"/>
</dbReference>
<dbReference type="RefSeq" id="WP_013148161.1">
    <property type="nucleotide sequence ID" value="NC_014207.1"/>
</dbReference>
<accession>D7DIG4</accession>
<dbReference type="InterPro" id="IPR014710">
    <property type="entry name" value="RmlC-like_jellyroll"/>
</dbReference>
<reference evidence="3" key="1">
    <citation type="submission" date="2010-05" db="EMBL/GenBank/DDBJ databases">
        <title>Complete sequence of Methylotenera sp. 301.</title>
        <authorList>
            <person name="Lucas S."/>
            <person name="Copeland A."/>
            <person name="Lapidus A."/>
            <person name="Cheng J.-F."/>
            <person name="Bruce D."/>
            <person name="Goodwin L."/>
            <person name="Pitluck S."/>
            <person name="Clum A."/>
            <person name="Land M."/>
            <person name="Hauser L."/>
            <person name="Kyrpides N."/>
            <person name="Ivanova N."/>
            <person name="Chistoservova L."/>
            <person name="Kalyuzhnaya M."/>
            <person name="Woyke T."/>
        </authorList>
    </citation>
    <scope>NUCLEOTIDE SEQUENCE [LARGE SCALE GENOMIC DNA]</scope>
    <source>
        <strain evidence="3">301</strain>
    </source>
</reference>
<dbReference type="STRING" id="666681.M301_1467"/>
<dbReference type="EMBL" id="CP002056">
    <property type="protein sequence ID" value="ADI29849.1"/>
    <property type="molecule type" value="Genomic_DNA"/>
</dbReference>
<dbReference type="eggNOG" id="COG1917">
    <property type="taxonomic scope" value="Bacteria"/>
</dbReference>
<evidence type="ECO:0000259" key="1">
    <source>
        <dbReference type="Pfam" id="PF12973"/>
    </source>
</evidence>
<dbReference type="Gene3D" id="2.60.120.10">
    <property type="entry name" value="Jelly Rolls"/>
    <property type="match status" value="1"/>
</dbReference>
<reference evidence="2 3" key="2">
    <citation type="journal article" date="2011" name="J. Bacteriol.">
        <title>Genomes of three methylotrophs from a single niche uncover genetic and metabolic divergence of Methylophilaceae.</title>
        <authorList>
            <person name="Lapidus A."/>
            <person name="Clum A."/>
            <person name="Labutti K."/>
            <person name="Kaluzhnaya M.G."/>
            <person name="Lim S."/>
            <person name="Beck D.A."/>
            <person name="Glavina Del Rio T."/>
            <person name="Nolan M."/>
            <person name="Mavromatis K."/>
            <person name="Huntemann M."/>
            <person name="Lucas S."/>
            <person name="Lidstrom M.E."/>
            <person name="Ivanova N."/>
            <person name="Chistoserdova L."/>
        </authorList>
    </citation>
    <scope>NUCLEOTIDE SEQUENCE [LARGE SCALE GENOMIC DNA]</scope>
    <source>
        <strain evidence="2 3">301</strain>
    </source>
</reference>
<dbReference type="KEGG" id="meh:M301_1467"/>
<organism evidence="2 3">
    <name type="scientific">Methylotenera versatilis (strain 301)</name>
    <dbReference type="NCBI Taxonomy" id="666681"/>
    <lineage>
        <taxon>Bacteria</taxon>
        <taxon>Pseudomonadati</taxon>
        <taxon>Pseudomonadota</taxon>
        <taxon>Betaproteobacteria</taxon>
        <taxon>Nitrosomonadales</taxon>
        <taxon>Methylophilaceae</taxon>
        <taxon>Methylotenera</taxon>
    </lineage>
</organism>
<dbReference type="AlphaFoldDB" id="D7DIG4"/>
<proteinExistence type="predicted"/>
<dbReference type="Proteomes" id="UP000000383">
    <property type="component" value="Chromosome"/>
</dbReference>
<feature type="domain" description="ChrR-like cupin" evidence="1">
    <location>
        <begin position="58"/>
        <end position="147"/>
    </location>
</feature>